<name>A0ABW5SZF8_9BACI</name>
<reference evidence="2" key="1">
    <citation type="journal article" date="2019" name="Int. J. Syst. Evol. Microbiol.">
        <title>The Global Catalogue of Microorganisms (GCM) 10K type strain sequencing project: providing services to taxonomists for standard genome sequencing and annotation.</title>
        <authorList>
            <consortium name="The Broad Institute Genomics Platform"/>
            <consortium name="The Broad Institute Genome Sequencing Center for Infectious Disease"/>
            <person name="Wu L."/>
            <person name="Ma J."/>
        </authorList>
    </citation>
    <scope>NUCLEOTIDE SEQUENCE [LARGE SCALE GENOMIC DNA]</scope>
    <source>
        <strain evidence="2">KCTC 33792</strain>
    </source>
</reference>
<evidence type="ECO:0000313" key="2">
    <source>
        <dbReference type="Proteomes" id="UP001597520"/>
    </source>
</evidence>
<dbReference type="PANTHER" id="PTHR47271">
    <property type="entry name" value="ARGININE DEIMINASE"/>
    <property type="match status" value="1"/>
</dbReference>
<organism evidence="1 2">
    <name type="scientific">Salibacterium lacus</name>
    <dbReference type="NCBI Taxonomy" id="1898109"/>
    <lineage>
        <taxon>Bacteria</taxon>
        <taxon>Bacillati</taxon>
        <taxon>Bacillota</taxon>
        <taxon>Bacilli</taxon>
        <taxon>Bacillales</taxon>
        <taxon>Bacillaceae</taxon>
    </lineage>
</organism>
<dbReference type="Pfam" id="PF19420">
    <property type="entry name" value="DDAH_eukar"/>
    <property type="match status" value="1"/>
</dbReference>
<gene>
    <name evidence="1" type="ORF">ACFSUB_06510</name>
</gene>
<comment type="caution">
    <text evidence="1">The sequence shown here is derived from an EMBL/GenBank/DDBJ whole genome shotgun (WGS) entry which is preliminary data.</text>
</comment>
<dbReference type="RefSeq" id="WP_380712375.1">
    <property type="nucleotide sequence ID" value="NZ_JBHUML010000002.1"/>
</dbReference>
<dbReference type="Gene3D" id="3.75.10.10">
    <property type="entry name" value="L-arginine/glycine Amidinotransferase, Chain A"/>
    <property type="match status" value="1"/>
</dbReference>
<proteinExistence type="predicted"/>
<dbReference type="PANTHER" id="PTHR47271:SF2">
    <property type="entry name" value="ARGININE DEIMINASE"/>
    <property type="match status" value="1"/>
</dbReference>
<evidence type="ECO:0000313" key="1">
    <source>
        <dbReference type="EMBL" id="MFD2705114.1"/>
    </source>
</evidence>
<protein>
    <submittedName>
        <fullName evidence="1">Dimethylarginine dimethylaminohydrolase family protein</fullName>
    </submittedName>
</protein>
<accession>A0ABW5SZF8</accession>
<dbReference type="Proteomes" id="UP001597520">
    <property type="component" value="Unassembled WGS sequence"/>
</dbReference>
<sequence length="280" mass="32129">MHNGFAENEYGRLSEVLMCSPEQMKIVEVINDTQKRYRMKNIDQEKAAAQHQELRTVLKNHGVHVHLLPPEESMPEQVFTRDLGFTSTKGILIGNMKEKVREPETARVKQWLDANDWSYEEMETGALEGGDIIIDDFLLFAGESSRTTPEALEELKSWFPEKKLIRIPLKKQYLHLDCVFNILSPGTAVIYEPALTEEALRNIRMHYRTISIGEKEQFRLAVNVLGIGSHTVIALPENKRVNHQLIEWGFHVIEVDLSEIIKSGGAFRCVTFPLKRMTET</sequence>
<keyword evidence="2" id="KW-1185">Reference proteome</keyword>
<dbReference type="EMBL" id="JBHUML010000002">
    <property type="protein sequence ID" value="MFD2705114.1"/>
    <property type="molecule type" value="Genomic_DNA"/>
</dbReference>
<dbReference type="SUPFAM" id="SSF55909">
    <property type="entry name" value="Pentein"/>
    <property type="match status" value="1"/>
</dbReference>